<keyword evidence="3" id="KW-0548">Nucleotidyltransferase</keyword>
<evidence type="ECO:0000259" key="2">
    <source>
        <dbReference type="Pfam" id="PF12804"/>
    </source>
</evidence>
<protein>
    <submittedName>
        <fullName evidence="3">CTP:molybdopterin cytidylyltransferase MocA</fullName>
    </submittedName>
</protein>
<dbReference type="EMBL" id="FQZQ01000006">
    <property type="protein sequence ID" value="SHJ21836.1"/>
    <property type="molecule type" value="Genomic_DNA"/>
</dbReference>
<dbReference type="STRING" id="1470563.SAMN05444000_10657"/>
<keyword evidence="4" id="KW-1185">Reference proteome</keyword>
<keyword evidence="1" id="KW-0460">Magnesium</keyword>
<dbReference type="Gene3D" id="3.90.550.10">
    <property type="entry name" value="Spore Coat Polysaccharide Biosynthesis Protein SpsA, Chain A"/>
    <property type="match status" value="1"/>
</dbReference>
<evidence type="ECO:0000313" key="4">
    <source>
        <dbReference type="Proteomes" id="UP000183982"/>
    </source>
</evidence>
<proteinExistence type="predicted"/>
<keyword evidence="3" id="KW-0808">Transferase</keyword>
<accession>A0A1M6HHW7</accession>
<evidence type="ECO:0000313" key="3">
    <source>
        <dbReference type="EMBL" id="SHJ21836.1"/>
    </source>
</evidence>
<name>A0A1M6HHW7_9RHOB</name>
<dbReference type="AlphaFoldDB" id="A0A1M6HHW7"/>
<dbReference type="InterPro" id="IPR025877">
    <property type="entry name" value="MobA-like_NTP_Trfase"/>
</dbReference>
<feature type="domain" description="MobA-like NTP transferase" evidence="2">
    <location>
        <begin position="17"/>
        <end position="177"/>
    </location>
</feature>
<dbReference type="SUPFAM" id="SSF53448">
    <property type="entry name" value="Nucleotide-diphospho-sugar transferases"/>
    <property type="match status" value="1"/>
</dbReference>
<dbReference type="Pfam" id="PF12804">
    <property type="entry name" value="NTP_transf_3"/>
    <property type="match status" value="1"/>
</dbReference>
<reference evidence="4" key="1">
    <citation type="submission" date="2016-11" db="EMBL/GenBank/DDBJ databases">
        <authorList>
            <person name="Varghese N."/>
            <person name="Submissions S."/>
        </authorList>
    </citation>
    <scope>NUCLEOTIDE SEQUENCE [LARGE SCALE GENOMIC DNA]</scope>
    <source>
        <strain evidence="4">DSM 100564</strain>
    </source>
</reference>
<organism evidence="3 4">
    <name type="scientific">Shimia gijangensis</name>
    <dbReference type="NCBI Taxonomy" id="1470563"/>
    <lineage>
        <taxon>Bacteria</taxon>
        <taxon>Pseudomonadati</taxon>
        <taxon>Pseudomonadota</taxon>
        <taxon>Alphaproteobacteria</taxon>
        <taxon>Rhodobacterales</taxon>
        <taxon>Roseobacteraceae</taxon>
    </lineage>
</organism>
<dbReference type="GO" id="GO:0016779">
    <property type="term" value="F:nucleotidyltransferase activity"/>
    <property type="evidence" value="ECO:0007669"/>
    <property type="project" value="UniProtKB-KW"/>
</dbReference>
<sequence length="211" mass="22738">MPPVIFTLKRVPMLSILILAAGKSSRMRGEDKLLQDVAGQPLIRLVTERALSTRVPVTIALPHTPQDRLKALKDLNVSVVQSADSANGMAYSIRAGVAALAPRCTAVLILPADMPEITREDLMDMCSAWSETQSGVILRASTKDGQPGHPVIFPKSCFAQLKALKGDEGARSVIASKSTPVRLVPLPDHNALTDLDTPEAWIRWRASESGV</sequence>
<dbReference type="Proteomes" id="UP000183982">
    <property type="component" value="Unassembled WGS sequence"/>
</dbReference>
<dbReference type="PANTHER" id="PTHR43777:SF1">
    <property type="entry name" value="MOLYBDENUM COFACTOR CYTIDYLYLTRANSFERASE"/>
    <property type="match status" value="1"/>
</dbReference>
<dbReference type="CDD" id="cd04182">
    <property type="entry name" value="GT_2_like_f"/>
    <property type="match status" value="1"/>
</dbReference>
<dbReference type="PANTHER" id="PTHR43777">
    <property type="entry name" value="MOLYBDENUM COFACTOR CYTIDYLYLTRANSFERASE"/>
    <property type="match status" value="1"/>
</dbReference>
<gene>
    <name evidence="3" type="ORF">SAMN05444000_10657</name>
</gene>
<evidence type="ECO:0000256" key="1">
    <source>
        <dbReference type="ARBA" id="ARBA00022842"/>
    </source>
</evidence>
<dbReference type="InterPro" id="IPR029044">
    <property type="entry name" value="Nucleotide-diphossugar_trans"/>
</dbReference>